<accession>A0A4P9WHN7</accession>
<evidence type="ECO:0000313" key="2">
    <source>
        <dbReference type="EMBL" id="RKO90620.1"/>
    </source>
</evidence>
<proteinExistence type="predicted"/>
<reference evidence="3" key="1">
    <citation type="journal article" date="2018" name="Nat. Microbiol.">
        <title>Leveraging single-cell genomics to expand the fungal tree of life.</title>
        <authorList>
            <person name="Ahrendt S.R."/>
            <person name="Quandt C.A."/>
            <person name="Ciobanu D."/>
            <person name="Clum A."/>
            <person name="Salamov A."/>
            <person name="Andreopoulos B."/>
            <person name="Cheng J.F."/>
            <person name="Woyke T."/>
            <person name="Pelin A."/>
            <person name="Henrissat B."/>
            <person name="Reynolds N.K."/>
            <person name="Benny G.L."/>
            <person name="Smith M.E."/>
            <person name="James T.Y."/>
            <person name="Grigoriev I.V."/>
        </authorList>
    </citation>
    <scope>NUCLEOTIDE SEQUENCE [LARGE SCALE GENOMIC DNA]</scope>
</reference>
<gene>
    <name evidence="2" type="ORF">BDK51DRAFT_39153</name>
</gene>
<dbReference type="Proteomes" id="UP000269721">
    <property type="component" value="Unassembled WGS sequence"/>
</dbReference>
<keyword evidence="3" id="KW-1185">Reference proteome</keyword>
<feature type="region of interest" description="Disordered" evidence="1">
    <location>
        <begin position="313"/>
        <end position="335"/>
    </location>
</feature>
<dbReference type="AlphaFoldDB" id="A0A4P9WHN7"/>
<sequence>MLKLKPKLVTAFARQRSGTLCLGSANMQLVQLPGLRARSALQVIFSAGSDKAIGVRNRQAKSSRRWDLNKAEEVMLTLFWSFARKGHVTLLRNHYRPDPRDGPVHNRFFRTTPLPSATIVESTAVAIAQPKVVECPLSNQSRRRLSSASFPLHHSRLTIPDRQPICRDRRSLVVLESQNPAAYNFWIRYFFDDPSPVDSLEFDDALRSSGLPHLQLAGPIGPARFRIMVMDKGRLAEFFPSGETRLETASSVSSGEETGDFEHAYAYAPTNADHIPTNAAYAPTVAAYTPNDAAHAPNDAACIPTNDAYVPTEAPYVPTNDGSSSAPAVRLASSG</sequence>
<name>A0A4P9WHN7_9FUNG</name>
<organism evidence="2 3">
    <name type="scientific">Blyttiomyces helicus</name>
    <dbReference type="NCBI Taxonomy" id="388810"/>
    <lineage>
        <taxon>Eukaryota</taxon>
        <taxon>Fungi</taxon>
        <taxon>Fungi incertae sedis</taxon>
        <taxon>Chytridiomycota</taxon>
        <taxon>Chytridiomycota incertae sedis</taxon>
        <taxon>Chytridiomycetes</taxon>
        <taxon>Chytridiomycetes incertae sedis</taxon>
        <taxon>Blyttiomyces</taxon>
    </lineage>
</organism>
<evidence type="ECO:0000256" key="1">
    <source>
        <dbReference type="SAM" id="MobiDB-lite"/>
    </source>
</evidence>
<protein>
    <submittedName>
        <fullName evidence="2">Uncharacterized protein</fullName>
    </submittedName>
</protein>
<dbReference type="EMBL" id="KZ995462">
    <property type="protein sequence ID" value="RKO90620.1"/>
    <property type="molecule type" value="Genomic_DNA"/>
</dbReference>
<evidence type="ECO:0000313" key="3">
    <source>
        <dbReference type="Proteomes" id="UP000269721"/>
    </source>
</evidence>